<dbReference type="KEGG" id="eio:H9L01_02225"/>
<comment type="subcellular location">
    <subcellularLocation>
        <location evidence="1">Cell membrane</location>
        <topology evidence="1">Multi-pass membrane protein</topology>
    </subcellularLocation>
</comment>
<dbReference type="GO" id="GO:0022857">
    <property type="term" value="F:transmembrane transporter activity"/>
    <property type="evidence" value="ECO:0007669"/>
    <property type="project" value="TreeGrafter"/>
</dbReference>
<feature type="transmembrane region" description="Helical" evidence="7">
    <location>
        <begin position="730"/>
        <end position="751"/>
    </location>
</feature>
<dbReference type="PANTHER" id="PTHR30572:SF4">
    <property type="entry name" value="ABC TRANSPORTER PERMEASE YTRF"/>
    <property type="match status" value="1"/>
</dbReference>
<evidence type="ECO:0000313" key="10">
    <source>
        <dbReference type="Proteomes" id="UP000515928"/>
    </source>
</evidence>
<protein>
    <submittedName>
        <fullName evidence="9">FtsX-like permease family protein</fullName>
    </submittedName>
</protein>
<evidence type="ECO:0000256" key="5">
    <source>
        <dbReference type="ARBA" id="ARBA00023136"/>
    </source>
</evidence>
<dbReference type="Pfam" id="PF02687">
    <property type="entry name" value="FtsX"/>
    <property type="match status" value="2"/>
</dbReference>
<dbReference type="Proteomes" id="UP000515928">
    <property type="component" value="Chromosome"/>
</dbReference>
<dbReference type="EMBL" id="CP060715">
    <property type="protein sequence ID" value="QNN61205.1"/>
    <property type="molecule type" value="Genomic_DNA"/>
</dbReference>
<evidence type="ECO:0000256" key="2">
    <source>
        <dbReference type="ARBA" id="ARBA00022475"/>
    </source>
</evidence>
<dbReference type="PANTHER" id="PTHR30572">
    <property type="entry name" value="MEMBRANE COMPONENT OF TRANSPORTER-RELATED"/>
    <property type="match status" value="1"/>
</dbReference>
<dbReference type="GO" id="GO:0005886">
    <property type="term" value="C:plasma membrane"/>
    <property type="evidence" value="ECO:0007669"/>
    <property type="project" value="UniProtKB-SubCell"/>
</dbReference>
<accession>A0A7G9S030</accession>
<dbReference type="InterPro" id="IPR003838">
    <property type="entry name" value="ABC3_permease_C"/>
</dbReference>
<evidence type="ECO:0000256" key="6">
    <source>
        <dbReference type="ARBA" id="ARBA00038076"/>
    </source>
</evidence>
<feature type="transmembrane region" description="Helical" evidence="7">
    <location>
        <begin position="785"/>
        <end position="812"/>
    </location>
</feature>
<feature type="transmembrane region" description="Helical" evidence="7">
    <location>
        <begin position="824"/>
        <end position="847"/>
    </location>
</feature>
<dbReference type="AlphaFoldDB" id="A0A7G9S030"/>
<keyword evidence="2" id="KW-1003">Cell membrane</keyword>
<reference evidence="9 10" key="1">
    <citation type="submission" date="2020-08" db="EMBL/GenBank/DDBJ databases">
        <title>Genome sequence of Erysipelothrix inopinata DSM 15511T.</title>
        <authorList>
            <person name="Hyun D.-W."/>
            <person name="Bae J.-W."/>
        </authorList>
    </citation>
    <scope>NUCLEOTIDE SEQUENCE [LARGE SCALE GENOMIC DNA]</scope>
    <source>
        <strain evidence="9 10">DSM 15511</strain>
    </source>
</reference>
<evidence type="ECO:0000256" key="4">
    <source>
        <dbReference type="ARBA" id="ARBA00022989"/>
    </source>
</evidence>
<gene>
    <name evidence="9" type="ORF">H9L01_02225</name>
</gene>
<keyword evidence="5 7" id="KW-0472">Membrane</keyword>
<comment type="similarity">
    <text evidence="6">Belongs to the ABC-4 integral membrane protein family.</text>
</comment>
<sequence>MNITKRISLQNVKKNWKASLLTVISISLSVTMTTMVVASLFGVYKTYEEDALYKSSKWNVMIQLEDDADEIIRALGDVVDSYAIVSDSKEIILNDNQMFGNISVSTVDFEDNYLLFSDMLKEHSNSFDDLIIEGRMPQNKDELIITSRSKIEHDLNLGDIVTVKQNIPIENGHFEPRHYSDATIVGITEESSIEITHSSALMSFDTSDPYKYLYIKFKPGTKSIENLIGNIKNNVFPSKHNPEAARHVRYNNNYNSIIGMQYSLDYTKLVLGGSSTVFIVLLSLATFSLITNAFYNNIQTQVHDYGLLRSIGATKKQLKSMIRFEGYILLTIGLVLGIGLGFGISKLLLTYINSIFTFSNQNFGTSSDWVFYPRLPWEGVLIVTAFSFILVSFPLNYSIKKLFKMTSIDAIRENSRYSRNKIKINSKNLPKSMAKQYNISDKSKFKGIKISLSITIAIFVTTMSFIKIGFGNMGEYNTSSYNVEIRPSAYNASSISSIKKINEEIDNVLSNDSNTENYILIPEYYVSIRDTNSNHLKFVDGIKDANNEMSDYIPLWALNGKSFETIYNSLDINQKGIDTIFLNYFSSLDYTWYDSSEKYDGAFFDIDSLNSLSVGAVNFDNESSEEDDRFKFQSVFDLPIDYILTTPLPNFEQLVTSPILIMNADSPRLNFIQETMHSTDLIYLNRITAKIESSDSFSTVKLFDVDKYYSSNQDVDKAMPKLIQKTITNILVSIMAFIVLVCLLNVVNISLTNLNTRKRELAALRSVGMSQKQIQKMLFYESVRLVWSPLIFGTLIGVLASFSIIVIVNLFVVNGQPLAYGIDIKAILISWSILLLLIVSNTIITIVKSKNHSIIDSLRNL</sequence>
<feature type="domain" description="ABC3 transporter permease C-terminal" evidence="8">
    <location>
        <begin position="733"/>
        <end position="853"/>
    </location>
</feature>
<feature type="transmembrane region" description="Helical" evidence="7">
    <location>
        <begin position="450"/>
        <end position="470"/>
    </location>
</feature>
<evidence type="ECO:0000313" key="9">
    <source>
        <dbReference type="EMBL" id="QNN61205.1"/>
    </source>
</evidence>
<evidence type="ECO:0000256" key="3">
    <source>
        <dbReference type="ARBA" id="ARBA00022692"/>
    </source>
</evidence>
<keyword evidence="10" id="KW-1185">Reference proteome</keyword>
<feature type="transmembrane region" description="Helical" evidence="7">
    <location>
        <begin position="379"/>
        <end position="397"/>
    </location>
</feature>
<keyword evidence="4 7" id="KW-1133">Transmembrane helix</keyword>
<feature type="domain" description="ABC3 transporter permease C-terminal" evidence="8">
    <location>
        <begin position="277"/>
        <end position="404"/>
    </location>
</feature>
<dbReference type="RefSeq" id="WP_187534407.1">
    <property type="nucleotide sequence ID" value="NZ_CBCSHU010000001.1"/>
</dbReference>
<name>A0A7G9S030_9FIRM</name>
<evidence type="ECO:0000259" key="8">
    <source>
        <dbReference type="Pfam" id="PF02687"/>
    </source>
</evidence>
<proteinExistence type="inferred from homology"/>
<evidence type="ECO:0000256" key="7">
    <source>
        <dbReference type="SAM" id="Phobius"/>
    </source>
</evidence>
<feature type="transmembrane region" description="Helical" evidence="7">
    <location>
        <begin position="20"/>
        <end position="44"/>
    </location>
</feature>
<dbReference type="InterPro" id="IPR050250">
    <property type="entry name" value="Macrolide_Exporter_MacB"/>
</dbReference>
<feature type="transmembrane region" description="Helical" evidence="7">
    <location>
        <begin position="269"/>
        <end position="290"/>
    </location>
</feature>
<organism evidence="9 10">
    <name type="scientific">Erysipelothrix inopinata</name>
    <dbReference type="NCBI Taxonomy" id="225084"/>
    <lineage>
        <taxon>Bacteria</taxon>
        <taxon>Bacillati</taxon>
        <taxon>Bacillota</taxon>
        <taxon>Erysipelotrichia</taxon>
        <taxon>Erysipelotrichales</taxon>
        <taxon>Erysipelotrichaceae</taxon>
        <taxon>Erysipelothrix</taxon>
    </lineage>
</organism>
<feature type="transmembrane region" description="Helical" evidence="7">
    <location>
        <begin position="324"/>
        <end position="344"/>
    </location>
</feature>
<keyword evidence="3 7" id="KW-0812">Transmembrane</keyword>
<evidence type="ECO:0000256" key="1">
    <source>
        <dbReference type="ARBA" id="ARBA00004651"/>
    </source>
</evidence>